<evidence type="ECO:0000313" key="5">
    <source>
        <dbReference type="Proteomes" id="UP000235114"/>
    </source>
</evidence>
<dbReference type="RefSeq" id="WP_101576283.1">
    <property type="nucleotide sequence ID" value="NZ_PGVA01000012.1"/>
</dbReference>
<evidence type="ECO:0000313" key="3">
    <source>
        <dbReference type="EMBL" id="PLS00786.1"/>
    </source>
</evidence>
<dbReference type="Proteomes" id="UP000234951">
    <property type="component" value="Unassembled WGS sequence"/>
</dbReference>
<dbReference type="EMBL" id="PGVA01000012">
    <property type="protein sequence ID" value="PLR84634.1"/>
    <property type="molecule type" value="Genomic_DNA"/>
</dbReference>
<evidence type="ECO:0000313" key="4">
    <source>
        <dbReference type="Proteomes" id="UP000234951"/>
    </source>
</evidence>
<gene>
    <name evidence="2" type="ORF">CU635_06050</name>
    <name evidence="3" type="ORF">CVD25_00945</name>
</gene>
<dbReference type="AlphaFoldDB" id="A0A2N5GPJ1"/>
<reference evidence="3 5" key="2">
    <citation type="submission" date="2017-12" db="EMBL/GenBank/DDBJ databases">
        <title>Comparative Functional Genomics of Dry Heat Resistant strains isolated from the Viking Spacecraft.</title>
        <authorList>
            <person name="Seuylemezian A."/>
            <person name="Cooper K."/>
            <person name="Vaishampayan P."/>
        </authorList>
    </citation>
    <scope>NUCLEOTIDE SEQUENCE [LARGE SCALE GENOMIC DNA]</scope>
    <source>
        <strain evidence="3 5">ATCC 29669</strain>
    </source>
</reference>
<dbReference type="Gene3D" id="3.90.320.10">
    <property type="match status" value="1"/>
</dbReference>
<sequence>MSTAHSERAHAYLSASGSKRWLSCPPSAKLEQEFPESTSDFAREGTCAHELSELYLQRYLELINKATFTRRHNKFKKDNAEFYSQEMEDYVQVYVDFVIERINAARAASSDAVILLEQRLDFSEWVPKGFGTGDVVIISDNIMEIIDLKYGKGVPVSAEDNSQMRMYALGAINQFGVLYEFDRVQMTIVQPRLDSISTDEISTDDLLFWADDFVKPRADMAIAGEGEFAAGEHCRFCRARFTCRARADANLEMAKLEFQKPDLLSFDEIGEVLAKAEELQKWAKDVQGYALDQAENHGVKFPGWKLVEGRSNRKYTDEQLVAQALLAEGYEEEKIYSKSLYGISAMEKAIGKKVFVEVLKDLVIKPVGKPTLVPESDKRPELNSTESAIADFS</sequence>
<dbReference type="InterPro" id="IPR011604">
    <property type="entry name" value="PDDEXK-like_dom_sf"/>
</dbReference>
<dbReference type="InterPro" id="IPR021229">
    <property type="entry name" value="DUF2800"/>
</dbReference>
<reference evidence="2 4" key="1">
    <citation type="submission" date="2017-11" db="EMBL/GenBank/DDBJ databases">
        <title>Comparitive Functional Genomics of Dry Heat Resistant strains isolated from the Viking Spacecraft.</title>
        <authorList>
            <person name="Seuylemezian A."/>
            <person name="Cooper K."/>
            <person name="Vaishampayan P."/>
        </authorList>
    </citation>
    <scope>NUCLEOTIDE SEQUENCE [LARGE SCALE GENOMIC DNA]</scope>
    <source>
        <strain evidence="2 4">M4.6</strain>
    </source>
</reference>
<keyword evidence="5" id="KW-1185">Reference proteome</keyword>
<protein>
    <submittedName>
        <fullName evidence="2">DUF2800 domain-containing protein</fullName>
    </submittedName>
</protein>
<dbReference type="OrthoDB" id="9766061at2"/>
<proteinExistence type="predicted"/>
<organism evidence="2 4">
    <name type="scientific">Bacillus canaveralius</name>
    <dbReference type="NCBI Taxonomy" id="1403243"/>
    <lineage>
        <taxon>Bacteria</taxon>
        <taxon>Bacillati</taxon>
        <taxon>Bacillota</taxon>
        <taxon>Bacilli</taxon>
        <taxon>Bacillales</taxon>
        <taxon>Bacillaceae</taxon>
        <taxon>Bacillus</taxon>
    </lineage>
</organism>
<evidence type="ECO:0000313" key="2">
    <source>
        <dbReference type="EMBL" id="PLR84634.1"/>
    </source>
</evidence>
<accession>A0A2N5GPJ1</accession>
<dbReference type="Proteomes" id="UP000235114">
    <property type="component" value="Unassembled WGS sequence"/>
</dbReference>
<evidence type="ECO:0000256" key="1">
    <source>
        <dbReference type="SAM" id="MobiDB-lite"/>
    </source>
</evidence>
<feature type="region of interest" description="Disordered" evidence="1">
    <location>
        <begin position="373"/>
        <end position="393"/>
    </location>
</feature>
<dbReference type="Pfam" id="PF10926">
    <property type="entry name" value="DUF2800"/>
    <property type="match status" value="1"/>
</dbReference>
<name>A0A2N5GPJ1_9BACI</name>
<comment type="caution">
    <text evidence="2">The sequence shown here is derived from an EMBL/GenBank/DDBJ whole genome shotgun (WGS) entry which is preliminary data.</text>
</comment>
<dbReference type="EMBL" id="PGVD01000003">
    <property type="protein sequence ID" value="PLS00786.1"/>
    <property type="molecule type" value="Genomic_DNA"/>
</dbReference>